<dbReference type="SUPFAM" id="SSF55729">
    <property type="entry name" value="Acyl-CoA N-acyltransferases (Nat)"/>
    <property type="match status" value="1"/>
</dbReference>
<protein>
    <recommendedName>
        <fullName evidence="1">N-acetyltransferase domain-containing protein</fullName>
    </recommendedName>
</protein>
<dbReference type="AlphaFoldDB" id="A0A150P542"/>
<evidence type="ECO:0000259" key="1">
    <source>
        <dbReference type="PROSITE" id="PS51186"/>
    </source>
</evidence>
<accession>A0A150P542</accession>
<dbReference type="Proteomes" id="UP000075420">
    <property type="component" value="Unassembled WGS sequence"/>
</dbReference>
<organism evidence="2 3">
    <name type="scientific">Sorangium cellulosum</name>
    <name type="common">Polyangium cellulosum</name>
    <dbReference type="NCBI Taxonomy" id="56"/>
    <lineage>
        <taxon>Bacteria</taxon>
        <taxon>Pseudomonadati</taxon>
        <taxon>Myxococcota</taxon>
        <taxon>Polyangia</taxon>
        <taxon>Polyangiales</taxon>
        <taxon>Polyangiaceae</taxon>
        <taxon>Sorangium</taxon>
    </lineage>
</organism>
<name>A0A150P542_SORCE</name>
<dbReference type="GO" id="GO:0016747">
    <property type="term" value="F:acyltransferase activity, transferring groups other than amino-acyl groups"/>
    <property type="evidence" value="ECO:0007669"/>
    <property type="project" value="InterPro"/>
</dbReference>
<dbReference type="EMBL" id="JELY01003095">
    <property type="protein sequence ID" value="KYF50741.1"/>
    <property type="molecule type" value="Genomic_DNA"/>
</dbReference>
<evidence type="ECO:0000313" key="2">
    <source>
        <dbReference type="EMBL" id="KYF50741.1"/>
    </source>
</evidence>
<evidence type="ECO:0000313" key="3">
    <source>
        <dbReference type="Proteomes" id="UP000075420"/>
    </source>
</evidence>
<feature type="domain" description="N-acetyltransferase" evidence="1">
    <location>
        <begin position="1"/>
        <end position="157"/>
    </location>
</feature>
<dbReference type="Pfam" id="PF00583">
    <property type="entry name" value="Acetyltransf_1"/>
    <property type="match status" value="1"/>
</dbReference>
<sequence length="160" mass="17943">MNVALERVGANDVRLQRLLQLYLHEWSARVHVPIGPDALYTYPKLAPLDAYLFLDIDAEVPVGFALTCRDDRGTQHVEEMFVIAGARRSGVGRGAMHQLFAAHPGPWTLTVRPSNPEALAFWRRTTAELESTSADEREERGADGIVRTRFSFTMPARPSR</sequence>
<proteinExistence type="predicted"/>
<dbReference type="PROSITE" id="PS51186">
    <property type="entry name" value="GNAT"/>
    <property type="match status" value="1"/>
</dbReference>
<gene>
    <name evidence="2" type="ORF">BE08_39350</name>
</gene>
<dbReference type="InterPro" id="IPR016181">
    <property type="entry name" value="Acyl_CoA_acyltransferase"/>
</dbReference>
<comment type="caution">
    <text evidence="2">The sequence shown here is derived from an EMBL/GenBank/DDBJ whole genome shotgun (WGS) entry which is preliminary data.</text>
</comment>
<dbReference type="InterPro" id="IPR000182">
    <property type="entry name" value="GNAT_dom"/>
</dbReference>
<reference evidence="2 3" key="1">
    <citation type="submission" date="2014-02" db="EMBL/GenBank/DDBJ databases">
        <title>The small core and large imbalanced accessory genome model reveals a collaborative survival strategy of Sorangium cellulosum strains in nature.</title>
        <authorList>
            <person name="Han K."/>
            <person name="Peng R."/>
            <person name="Blom J."/>
            <person name="Li Y.-Z."/>
        </authorList>
    </citation>
    <scope>NUCLEOTIDE SEQUENCE [LARGE SCALE GENOMIC DNA]</scope>
    <source>
        <strain evidence="2 3">So0157-25</strain>
    </source>
</reference>
<dbReference type="Gene3D" id="3.40.630.30">
    <property type="match status" value="1"/>
</dbReference>